<evidence type="ECO:0000313" key="3">
    <source>
        <dbReference type="EMBL" id="MBM9940069.1"/>
    </source>
</evidence>
<proteinExistence type="predicted"/>
<evidence type="ECO:0000313" key="4">
    <source>
        <dbReference type="Proteomes" id="UP000749453"/>
    </source>
</evidence>
<protein>
    <submittedName>
        <fullName evidence="2">Uncharacterized protein</fullName>
    </submittedName>
</protein>
<name>A0AAW4GNU4_9GAMM</name>
<dbReference type="EMBL" id="JAFFTA010000037">
    <property type="protein sequence ID" value="MBM9915664.1"/>
    <property type="molecule type" value="Genomic_DNA"/>
</dbReference>
<comment type="caution">
    <text evidence="2">The sequence shown here is derived from an EMBL/GenBank/DDBJ whole genome shotgun (WGS) entry which is preliminary data.</text>
</comment>
<feature type="chain" id="PRO_5043800712" evidence="1">
    <location>
        <begin position="21"/>
        <end position="381"/>
    </location>
</feature>
<dbReference type="Proteomes" id="UP000784064">
    <property type="component" value="Unassembled WGS sequence"/>
</dbReference>
<dbReference type="Proteomes" id="UP000749453">
    <property type="component" value="Unassembled WGS sequence"/>
</dbReference>
<reference evidence="4" key="1">
    <citation type="submission" date="2021-01" db="EMBL/GenBank/DDBJ databases">
        <title>Stenotrophomonas maltophilia.</title>
        <authorList>
            <person name="Yu Y."/>
        </authorList>
    </citation>
    <scope>NUCLEOTIDE SEQUENCE [LARGE SCALE GENOMIC DNA]</scope>
    <source>
        <strain evidence="4">As-6</strain>
    </source>
</reference>
<keyword evidence="4" id="KW-1185">Reference proteome</keyword>
<evidence type="ECO:0000256" key="1">
    <source>
        <dbReference type="SAM" id="SignalP"/>
    </source>
</evidence>
<feature type="signal peptide" evidence="1">
    <location>
        <begin position="1"/>
        <end position="20"/>
    </location>
</feature>
<organism evidence="2 5">
    <name type="scientific">Stenotrophomonas lactitubi</name>
    <dbReference type="NCBI Taxonomy" id="2045214"/>
    <lineage>
        <taxon>Bacteria</taxon>
        <taxon>Pseudomonadati</taxon>
        <taxon>Pseudomonadota</taxon>
        <taxon>Gammaproteobacteria</taxon>
        <taxon>Lysobacterales</taxon>
        <taxon>Lysobacteraceae</taxon>
        <taxon>Stenotrophomonas</taxon>
    </lineage>
</organism>
<evidence type="ECO:0000313" key="5">
    <source>
        <dbReference type="Proteomes" id="UP000784064"/>
    </source>
</evidence>
<accession>A0AAW4GNU4</accession>
<dbReference type="EMBL" id="JAFFTB010000032">
    <property type="protein sequence ID" value="MBM9940069.1"/>
    <property type="molecule type" value="Genomic_DNA"/>
</dbReference>
<dbReference type="RefSeq" id="WP_205404539.1">
    <property type="nucleotide sequence ID" value="NZ_JAFFTA010000037.1"/>
</dbReference>
<dbReference type="AlphaFoldDB" id="A0AAW4GNU4"/>
<evidence type="ECO:0000313" key="2">
    <source>
        <dbReference type="EMBL" id="MBM9915664.1"/>
    </source>
</evidence>
<keyword evidence="1" id="KW-0732">Signal</keyword>
<reference evidence="2" key="2">
    <citation type="submission" date="2021-01" db="EMBL/GenBank/DDBJ databases">
        <authorList>
            <person name="Yu Y."/>
        </authorList>
    </citation>
    <scope>NUCLEOTIDE SEQUENCE</scope>
    <source>
        <strain evidence="2">As-5</strain>
        <strain evidence="3">As-6</strain>
    </source>
</reference>
<sequence length="381" mass="41323">MRLLNFLPTLFLLIALPAGADALRCGEYRSTDGGMALVFTTSNTGYRHNDISEPEPLWVDRSAARTRLVMLDDGVAESIRISADGQRIEDDVVVVYTLRQPRACAIEPSAMDGSCRAAGSHCIAQLPTASPGQAKRACNEGVGAGCSTLLRQLRDAVTTVGSDDIGPARFERPPVCREHTPGHDTAACEALTDDALAAAMQRVGERLQREDEDTLDSRLTAAARDHLQQLCLQHRSGRFCVEVAEQQLIALEPALAVQALQVVCDAGRVSACERTAPLRELGADLRLVPLLQVPCGRYQADGGSLDTLTFDDAGRARVDTQDVRALLLDGTLHIRHDNGADYVLGLLANGDLLGLDAFTGYQRYRRRPGAPQFCRERPARR</sequence>
<gene>
    <name evidence="2" type="ORF">JJW18_19485</name>
    <name evidence="3" type="ORF">JJW19_18190</name>
</gene>